<dbReference type="InterPro" id="IPR036291">
    <property type="entry name" value="NAD(P)-bd_dom_sf"/>
</dbReference>
<dbReference type="AlphaFoldDB" id="A0A840YHV9"/>
<dbReference type="Pfam" id="PF00106">
    <property type="entry name" value="adh_short"/>
    <property type="match status" value="1"/>
</dbReference>
<feature type="compositionally biased region" description="Basic and acidic residues" evidence="1">
    <location>
        <begin position="69"/>
        <end position="78"/>
    </location>
</feature>
<comment type="caution">
    <text evidence="2">The sequence shown here is derived from an EMBL/GenBank/DDBJ whole genome shotgun (WGS) entry which is preliminary data.</text>
</comment>
<evidence type="ECO:0000313" key="3">
    <source>
        <dbReference type="Proteomes" id="UP000527143"/>
    </source>
</evidence>
<feature type="region of interest" description="Disordered" evidence="1">
    <location>
        <begin position="53"/>
        <end position="78"/>
    </location>
</feature>
<protein>
    <submittedName>
        <fullName evidence="2">Short-subunit dehydrogenase</fullName>
    </submittedName>
</protein>
<proteinExistence type="predicted"/>
<organism evidence="2 3">
    <name type="scientific">Sphingomonas xinjiangensis</name>
    <dbReference type="NCBI Taxonomy" id="643568"/>
    <lineage>
        <taxon>Bacteria</taxon>
        <taxon>Pseudomonadati</taxon>
        <taxon>Pseudomonadota</taxon>
        <taxon>Alphaproteobacteria</taxon>
        <taxon>Sphingomonadales</taxon>
        <taxon>Sphingomonadaceae</taxon>
        <taxon>Sphingomonas</taxon>
    </lineage>
</organism>
<dbReference type="Proteomes" id="UP000527143">
    <property type="component" value="Unassembled WGS sequence"/>
</dbReference>
<name>A0A840YHV9_9SPHN</name>
<dbReference type="SUPFAM" id="SSF51735">
    <property type="entry name" value="NAD(P)-binding Rossmann-fold domains"/>
    <property type="match status" value="1"/>
</dbReference>
<evidence type="ECO:0000313" key="2">
    <source>
        <dbReference type="EMBL" id="MBB5711975.1"/>
    </source>
</evidence>
<sequence>MFGSENRPLAVVTGGSNGIGYEPAKKFADNGYDVLIAAEDAAHLRDAAATLSASGAGVEGHASDLSTPEWREQPVCRI</sequence>
<dbReference type="EMBL" id="JACIJF010000011">
    <property type="protein sequence ID" value="MBB5711975.1"/>
    <property type="molecule type" value="Genomic_DNA"/>
</dbReference>
<keyword evidence="3" id="KW-1185">Reference proteome</keyword>
<evidence type="ECO:0000256" key="1">
    <source>
        <dbReference type="SAM" id="MobiDB-lite"/>
    </source>
</evidence>
<reference evidence="2 3" key="1">
    <citation type="submission" date="2020-08" db="EMBL/GenBank/DDBJ databases">
        <title>Genomic Encyclopedia of Type Strains, Phase IV (KMG-IV): sequencing the most valuable type-strain genomes for metagenomic binning, comparative biology and taxonomic classification.</title>
        <authorList>
            <person name="Goeker M."/>
        </authorList>
    </citation>
    <scope>NUCLEOTIDE SEQUENCE [LARGE SCALE GENOMIC DNA]</scope>
    <source>
        <strain evidence="2 3">DSM 26736</strain>
    </source>
</reference>
<gene>
    <name evidence="2" type="ORF">FHT02_003228</name>
</gene>
<dbReference type="InterPro" id="IPR002347">
    <property type="entry name" value="SDR_fam"/>
</dbReference>
<dbReference type="Gene3D" id="3.40.50.720">
    <property type="entry name" value="NAD(P)-binding Rossmann-like Domain"/>
    <property type="match status" value="1"/>
</dbReference>
<accession>A0A840YHV9</accession>